<proteinExistence type="predicted"/>
<evidence type="ECO:0000259" key="4">
    <source>
        <dbReference type="Pfam" id="PF00171"/>
    </source>
</evidence>
<dbReference type="Gene3D" id="3.40.309.10">
    <property type="entry name" value="Aldehyde Dehydrogenase, Chain A, domain 2"/>
    <property type="match status" value="1"/>
</dbReference>
<organism evidence="5 6">
    <name type="scientific">bacterium (Candidatus Blackallbacteria) CG17_big_fil_post_rev_8_21_14_2_50_48_46</name>
    <dbReference type="NCBI Taxonomy" id="2014261"/>
    <lineage>
        <taxon>Bacteria</taxon>
        <taxon>Candidatus Blackallbacteria</taxon>
    </lineage>
</organism>
<evidence type="ECO:0000313" key="5">
    <source>
        <dbReference type="EMBL" id="PIW18226.1"/>
    </source>
</evidence>
<dbReference type="NCBIfam" id="TIGR01722">
    <property type="entry name" value="MMSDH"/>
    <property type="match status" value="1"/>
</dbReference>
<dbReference type="PANTHER" id="PTHR43866">
    <property type="entry name" value="MALONATE-SEMIALDEHYDE DEHYDROGENASE"/>
    <property type="match status" value="1"/>
</dbReference>
<dbReference type="Pfam" id="PF00171">
    <property type="entry name" value="Aldedh"/>
    <property type="match status" value="1"/>
</dbReference>
<evidence type="ECO:0000256" key="2">
    <source>
        <dbReference type="ARBA" id="ARBA00023002"/>
    </source>
</evidence>
<dbReference type="EMBL" id="PFFQ01000013">
    <property type="protein sequence ID" value="PIW18226.1"/>
    <property type="molecule type" value="Genomic_DNA"/>
</dbReference>
<dbReference type="SUPFAM" id="SSF53720">
    <property type="entry name" value="ALDH-like"/>
    <property type="match status" value="1"/>
</dbReference>
<gene>
    <name evidence="5" type="primary">mmsA</name>
    <name evidence="5" type="ORF">COW36_05515</name>
</gene>
<feature type="domain" description="Aldehyde dehydrogenase" evidence="4">
    <location>
        <begin position="12"/>
        <end position="475"/>
    </location>
</feature>
<comment type="caution">
    <text evidence="5">The sequence shown here is derived from an EMBL/GenBank/DDBJ whole genome shotgun (WGS) entry which is preliminary data.</text>
</comment>
<dbReference type="FunFam" id="3.40.309.10:FF:000002">
    <property type="entry name" value="Methylmalonate-semialdehyde dehydrogenase (Acylating)"/>
    <property type="match status" value="1"/>
</dbReference>
<keyword evidence="2" id="KW-0560">Oxidoreductase</keyword>
<dbReference type="InterPro" id="IPR016162">
    <property type="entry name" value="Ald_DH_N"/>
</dbReference>
<dbReference type="InterPro" id="IPR016163">
    <property type="entry name" value="Ald_DH_C"/>
</dbReference>
<dbReference type="AlphaFoldDB" id="A0A2M7G816"/>
<dbReference type="CDD" id="cd07085">
    <property type="entry name" value="ALDH_F6_MMSDH"/>
    <property type="match status" value="1"/>
</dbReference>
<evidence type="ECO:0000256" key="1">
    <source>
        <dbReference type="ARBA" id="ARBA00013048"/>
    </source>
</evidence>
<dbReference type="FunFam" id="3.40.605.10:FF:000003">
    <property type="entry name" value="Methylmalonate-semialdehyde dehydrogenase [acylating]"/>
    <property type="match status" value="1"/>
</dbReference>
<dbReference type="Proteomes" id="UP000231019">
    <property type="component" value="Unassembled WGS sequence"/>
</dbReference>
<dbReference type="PROSITE" id="PS00070">
    <property type="entry name" value="ALDEHYDE_DEHYDR_CYS"/>
    <property type="match status" value="1"/>
</dbReference>
<dbReference type="GO" id="GO:0006210">
    <property type="term" value="P:thymine catabolic process"/>
    <property type="evidence" value="ECO:0007669"/>
    <property type="project" value="TreeGrafter"/>
</dbReference>
<keyword evidence="3" id="KW-0520">NAD</keyword>
<sequence length="480" mass="52665">MQVLRNYIHGEFVPSSSSEVLDVINPATEEVLAQVPLSNRADLDAAVASAKAAFPSWRRTPPAERAKYIFRFKNLMEEHFDEIATLVTQEHGKTFAEAQGDVRRGIDNLDVACGIPSLMQGETLEDVGRGIDCVSTRRAMGVYGAITPFNFPAMVPLWFMPYAIATGNTFVLKPSEQVPLTQQRMFELWHQTGLPKGVIQMVHGAKEMVNGLCEHPDIVGVSFVGSTPVAKHVYETGTRHHKRVQALGGAKNFLVVMPDAEPEMTTQILSDSCFGCAGERCLAGATLILVGQAYEIFKDRLVAKAKEIKVGNGLEEGVLMGPVISKGHKERVIGYIEKGVAEGAELLLDGRIGYENSKGYFLGPTVFDKVTPEMTIGKEEVFGPVLCLIKAESLDEAIAIIEKHELANTTSIFTQNGKWAREFCYNVSPSMMGINIGVAAPMSFFNFGGTKQSFFGDLKAHGKHGIEFYTERKVVISRWL</sequence>
<dbReference type="InterPro" id="IPR010061">
    <property type="entry name" value="MeMal-semiAld_DH"/>
</dbReference>
<dbReference type="GO" id="GO:0006574">
    <property type="term" value="P:L-valine catabolic process"/>
    <property type="evidence" value="ECO:0007669"/>
    <property type="project" value="TreeGrafter"/>
</dbReference>
<dbReference type="EC" id="1.2.1.27" evidence="1"/>
<name>A0A2M7G816_9BACT</name>
<accession>A0A2M7G816</accession>
<reference evidence="5 6" key="1">
    <citation type="submission" date="2017-09" db="EMBL/GenBank/DDBJ databases">
        <title>Depth-based differentiation of microbial function through sediment-hosted aquifers and enrichment of novel symbionts in the deep terrestrial subsurface.</title>
        <authorList>
            <person name="Probst A.J."/>
            <person name="Ladd B."/>
            <person name="Jarett J.K."/>
            <person name="Geller-Mcgrath D.E."/>
            <person name="Sieber C.M."/>
            <person name="Emerson J.B."/>
            <person name="Anantharaman K."/>
            <person name="Thomas B.C."/>
            <person name="Malmstrom R."/>
            <person name="Stieglmeier M."/>
            <person name="Klingl A."/>
            <person name="Woyke T."/>
            <person name="Ryan C.M."/>
            <person name="Banfield J.F."/>
        </authorList>
    </citation>
    <scope>NUCLEOTIDE SEQUENCE [LARGE SCALE GENOMIC DNA]</scope>
    <source>
        <strain evidence="5">CG17_big_fil_post_rev_8_21_14_2_50_48_46</strain>
    </source>
</reference>
<dbReference type="Gene3D" id="3.40.605.10">
    <property type="entry name" value="Aldehyde Dehydrogenase, Chain A, domain 1"/>
    <property type="match status" value="1"/>
</dbReference>
<dbReference type="InterPro" id="IPR016160">
    <property type="entry name" value="Ald_DH_CS_CYS"/>
</dbReference>
<dbReference type="GO" id="GO:0004491">
    <property type="term" value="F:methylmalonate-semialdehyde dehydrogenase (acylating, NAD) activity"/>
    <property type="evidence" value="ECO:0007669"/>
    <property type="project" value="UniProtKB-EC"/>
</dbReference>
<dbReference type="InterPro" id="IPR015590">
    <property type="entry name" value="Aldehyde_DH_dom"/>
</dbReference>
<protein>
    <recommendedName>
        <fullName evidence="1">methylmalonate-semialdehyde dehydrogenase (CoA acylating)</fullName>
        <ecNumber evidence="1">1.2.1.27</ecNumber>
    </recommendedName>
</protein>
<evidence type="ECO:0000256" key="3">
    <source>
        <dbReference type="ARBA" id="ARBA00023027"/>
    </source>
</evidence>
<evidence type="ECO:0000313" key="6">
    <source>
        <dbReference type="Proteomes" id="UP000231019"/>
    </source>
</evidence>
<dbReference type="InterPro" id="IPR016161">
    <property type="entry name" value="Ald_DH/histidinol_DH"/>
</dbReference>
<dbReference type="PANTHER" id="PTHR43866:SF4">
    <property type="entry name" value="MALONATE-SEMIALDEHYDE DEHYDROGENASE"/>
    <property type="match status" value="1"/>
</dbReference>